<proteinExistence type="predicted"/>
<sequence>MNFFRQPDLLYVLSEHINDQKTLFNMIMVSRNCARVFIPIFWNDPFSSLFDCECLQFKIKHKHFYLIETLSQTKTTFNYKHMIRNVNIGVIYRLCEKFEYYKYEEILTNLFKSIVHLDKLIYTSCGLNISENVIKLIKDETENNTQIMIFSLNVAYCGTILHYLK</sequence>
<accession>A0ABN7XEL8</accession>
<feature type="non-terminal residue" evidence="1">
    <location>
        <position position="165"/>
    </location>
</feature>
<gene>
    <name evidence="1" type="ORF">GMARGA_LOCUS42539</name>
</gene>
<evidence type="ECO:0000313" key="1">
    <source>
        <dbReference type="EMBL" id="CAG8853718.1"/>
    </source>
</evidence>
<comment type="caution">
    <text evidence="1">The sequence shown here is derived from an EMBL/GenBank/DDBJ whole genome shotgun (WGS) entry which is preliminary data.</text>
</comment>
<evidence type="ECO:0000313" key="2">
    <source>
        <dbReference type="Proteomes" id="UP000789901"/>
    </source>
</evidence>
<organism evidence="1 2">
    <name type="scientific">Gigaspora margarita</name>
    <dbReference type="NCBI Taxonomy" id="4874"/>
    <lineage>
        <taxon>Eukaryota</taxon>
        <taxon>Fungi</taxon>
        <taxon>Fungi incertae sedis</taxon>
        <taxon>Mucoromycota</taxon>
        <taxon>Glomeromycotina</taxon>
        <taxon>Glomeromycetes</taxon>
        <taxon>Diversisporales</taxon>
        <taxon>Gigasporaceae</taxon>
        <taxon>Gigaspora</taxon>
    </lineage>
</organism>
<protein>
    <submittedName>
        <fullName evidence="1">29733_t:CDS:1</fullName>
    </submittedName>
</protein>
<keyword evidence="2" id="KW-1185">Reference proteome</keyword>
<dbReference type="Proteomes" id="UP000789901">
    <property type="component" value="Unassembled WGS sequence"/>
</dbReference>
<name>A0ABN7XEL8_GIGMA</name>
<reference evidence="1 2" key="1">
    <citation type="submission" date="2021-06" db="EMBL/GenBank/DDBJ databases">
        <authorList>
            <person name="Kallberg Y."/>
            <person name="Tangrot J."/>
            <person name="Rosling A."/>
        </authorList>
    </citation>
    <scope>NUCLEOTIDE SEQUENCE [LARGE SCALE GENOMIC DNA]</scope>
    <source>
        <strain evidence="1 2">120-4 pot B 10/14</strain>
    </source>
</reference>
<dbReference type="EMBL" id="CAJVQB010128287">
    <property type="protein sequence ID" value="CAG8853718.1"/>
    <property type="molecule type" value="Genomic_DNA"/>
</dbReference>